<protein>
    <submittedName>
        <fullName evidence="3">Uncharacterized protein</fullName>
    </submittedName>
</protein>
<reference evidence="3 4" key="1">
    <citation type="submission" date="2016-09" db="EMBL/GenBank/DDBJ databases">
        <title>Extensive genetic diversity and differential bi-allelic expression allows diatom success in the polar Southern Ocean.</title>
        <authorList>
            <consortium name="DOE Joint Genome Institute"/>
            <person name="Mock T."/>
            <person name="Otillar R.P."/>
            <person name="Strauss J."/>
            <person name="Dupont C."/>
            <person name="Frickenhaus S."/>
            <person name="Maumus F."/>
            <person name="Mcmullan M."/>
            <person name="Sanges R."/>
            <person name="Schmutz J."/>
            <person name="Toseland A."/>
            <person name="Valas R."/>
            <person name="Veluchamy A."/>
            <person name="Ward B.J."/>
            <person name="Allen A."/>
            <person name="Barry K."/>
            <person name="Falciatore A."/>
            <person name="Ferrante M."/>
            <person name="Fortunato A.E."/>
            <person name="Gloeckner G."/>
            <person name="Gruber A."/>
            <person name="Hipkin R."/>
            <person name="Janech M."/>
            <person name="Kroth P."/>
            <person name="Leese F."/>
            <person name="Lindquist E."/>
            <person name="Lyon B.R."/>
            <person name="Martin J."/>
            <person name="Mayer C."/>
            <person name="Parker M."/>
            <person name="Quesneville H."/>
            <person name="Raymond J."/>
            <person name="Uhlig C."/>
            <person name="Valentin K.U."/>
            <person name="Worden A.Z."/>
            <person name="Armbrust E.V."/>
            <person name="Bowler C."/>
            <person name="Green B."/>
            <person name="Moulton V."/>
            <person name="Van Oosterhout C."/>
            <person name="Grigoriev I."/>
        </authorList>
    </citation>
    <scope>NUCLEOTIDE SEQUENCE [LARGE SCALE GENOMIC DNA]</scope>
    <source>
        <strain evidence="3 4">CCMP1102</strain>
    </source>
</reference>
<dbReference type="OrthoDB" id="118550at2759"/>
<dbReference type="InParanoid" id="A0A1E7EPN6"/>
<dbReference type="SMART" id="SM00717">
    <property type="entry name" value="SANT"/>
    <property type="match status" value="1"/>
</dbReference>
<dbReference type="EMBL" id="KV784383">
    <property type="protein sequence ID" value="OEU07919.1"/>
    <property type="molecule type" value="Genomic_DNA"/>
</dbReference>
<sequence length="178" mass="20338">MYRMFRCLCSRSTNVMIGQLERVIEAHSISSEDTDGITTPYDVTNQKNTAFLKNITDLMTETTPRLKNAWKVATAAKIARDEESAQREKSDIFDGSYKKGSWTTDEKKNFIEGLTERGFGEWVLISNYHVKTRSNVQCRNMANKTFSNTEGFSAWKKRGEPLLASQVGSHFTQFNRSK</sequence>
<dbReference type="InterPro" id="IPR001005">
    <property type="entry name" value="SANT/Myb"/>
</dbReference>
<dbReference type="Pfam" id="PF00249">
    <property type="entry name" value="Myb_DNA-binding"/>
    <property type="match status" value="1"/>
</dbReference>
<evidence type="ECO:0000313" key="3">
    <source>
        <dbReference type="EMBL" id="OEU07919.1"/>
    </source>
</evidence>
<evidence type="ECO:0000259" key="2">
    <source>
        <dbReference type="PROSITE" id="PS51294"/>
    </source>
</evidence>
<dbReference type="Proteomes" id="UP000095751">
    <property type="component" value="Unassembled WGS sequence"/>
</dbReference>
<dbReference type="PROSITE" id="PS50090">
    <property type="entry name" value="MYB_LIKE"/>
    <property type="match status" value="1"/>
</dbReference>
<proteinExistence type="predicted"/>
<dbReference type="SUPFAM" id="SSF46689">
    <property type="entry name" value="Homeodomain-like"/>
    <property type="match status" value="1"/>
</dbReference>
<dbReference type="InterPro" id="IPR017930">
    <property type="entry name" value="Myb_dom"/>
</dbReference>
<dbReference type="KEGG" id="fcy:FRACYDRAFT_271889"/>
<dbReference type="CDD" id="cd00167">
    <property type="entry name" value="SANT"/>
    <property type="match status" value="1"/>
</dbReference>
<feature type="domain" description="HTH myb-type" evidence="2">
    <location>
        <begin position="98"/>
        <end position="150"/>
    </location>
</feature>
<dbReference type="Gene3D" id="1.10.10.60">
    <property type="entry name" value="Homeodomain-like"/>
    <property type="match status" value="1"/>
</dbReference>
<evidence type="ECO:0000313" key="4">
    <source>
        <dbReference type="Proteomes" id="UP000095751"/>
    </source>
</evidence>
<gene>
    <name evidence="3" type="ORF">FRACYDRAFT_271889</name>
</gene>
<name>A0A1E7EPN6_9STRA</name>
<evidence type="ECO:0000259" key="1">
    <source>
        <dbReference type="PROSITE" id="PS50090"/>
    </source>
</evidence>
<organism evidence="3 4">
    <name type="scientific">Fragilariopsis cylindrus CCMP1102</name>
    <dbReference type="NCBI Taxonomy" id="635003"/>
    <lineage>
        <taxon>Eukaryota</taxon>
        <taxon>Sar</taxon>
        <taxon>Stramenopiles</taxon>
        <taxon>Ochrophyta</taxon>
        <taxon>Bacillariophyta</taxon>
        <taxon>Bacillariophyceae</taxon>
        <taxon>Bacillariophycidae</taxon>
        <taxon>Bacillariales</taxon>
        <taxon>Bacillariaceae</taxon>
        <taxon>Fragilariopsis</taxon>
    </lineage>
</organism>
<dbReference type="AlphaFoldDB" id="A0A1E7EPN6"/>
<keyword evidence="4" id="KW-1185">Reference proteome</keyword>
<dbReference type="InterPro" id="IPR009057">
    <property type="entry name" value="Homeodomain-like_sf"/>
</dbReference>
<feature type="domain" description="Myb-like" evidence="1">
    <location>
        <begin position="94"/>
        <end position="146"/>
    </location>
</feature>
<dbReference type="PROSITE" id="PS51294">
    <property type="entry name" value="HTH_MYB"/>
    <property type="match status" value="1"/>
</dbReference>
<accession>A0A1E7EPN6</accession>